<accession>A0A1E4R0I1</accession>
<reference evidence="1 2" key="1">
    <citation type="submission" date="2016-09" db="EMBL/GenBank/DDBJ databases">
        <title>Draft genome sequence of the soil isolate, Lysinibacillus fusiformis M5, a potential hypoxanthine producer.</title>
        <authorList>
            <person name="Gallegos-Monterrosa R."/>
            <person name="Maroti G."/>
            <person name="Balint B."/>
            <person name="Kovacs A.T."/>
        </authorList>
    </citation>
    <scope>NUCLEOTIDE SEQUENCE [LARGE SCALE GENOMIC DNA]</scope>
    <source>
        <strain evidence="1 2">M5</strain>
    </source>
</reference>
<dbReference type="EMBL" id="MECQ01000002">
    <property type="protein sequence ID" value="ODV53948.1"/>
    <property type="molecule type" value="Genomic_DNA"/>
</dbReference>
<name>A0A1E4R0I1_9BACI</name>
<evidence type="ECO:0000313" key="2">
    <source>
        <dbReference type="Proteomes" id="UP000094784"/>
    </source>
</evidence>
<organism evidence="1 2">
    <name type="scientific">Lysinibacillus fusiformis</name>
    <dbReference type="NCBI Taxonomy" id="28031"/>
    <lineage>
        <taxon>Bacteria</taxon>
        <taxon>Bacillati</taxon>
        <taxon>Bacillota</taxon>
        <taxon>Bacilli</taxon>
        <taxon>Bacillales</taxon>
        <taxon>Bacillaceae</taxon>
        <taxon>Lysinibacillus</taxon>
    </lineage>
</organism>
<comment type="caution">
    <text evidence="1">The sequence shown here is derived from an EMBL/GenBank/DDBJ whole genome shotgun (WGS) entry which is preliminary data.</text>
</comment>
<sequence length="123" mass="14016">MTFHFKEACMKKNVLNALRQSWSAQSSSKWSVENPAKGQCGVTSLVVQDILGGEIRKTSLDEGWHFYNVINGERMDFTKEQFSSEIDYQDIDSNRAEAYQDTNNAQYSCLKSQVNRHLARAEG</sequence>
<dbReference type="InterPro" id="IPR056238">
    <property type="entry name" value="YunG-like"/>
</dbReference>
<evidence type="ECO:0008006" key="3">
    <source>
        <dbReference type="Google" id="ProtNLM"/>
    </source>
</evidence>
<proteinExistence type="predicted"/>
<dbReference type="Pfam" id="PF24585">
    <property type="entry name" value="YunG"/>
    <property type="match status" value="1"/>
</dbReference>
<dbReference type="Proteomes" id="UP000094784">
    <property type="component" value="Unassembled WGS sequence"/>
</dbReference>
<gene>
    <name evidence="1" type="ORF">BG258_17875</name>
</gene>
<dbReference type="AlphaFoldDB" id="A0A1E4R0I1"/>
<protein>
    <recommendedName>
        <fullName evidence="3">YunG</fullName>
    </recommendedName>
</protein>
<evidence type="ECO:0000313" key="1">
    <source>
        <dbReference type="EMBL" id="ODV53948.1"/>
    </source>
</evidence>